<evidence type="ECO:0000313" key="1">
    <source>
        <dbReference type="EMBL" id="MBB3918870.1"/>
    </source>
</evidence>
<dbReference type="EMBL" id="JACIDG010000021">
    <property type="protein sequence ID" value="MBB3918870.1"/>
    <property type="molecule type" value="Genomic_DNA"/>
</dbReference>
<dbReference type="Proteomes" id="UP000545490">
    <property type="component" value="Unassembled WGS sequence"/>
</dbReference>
<name>A0A7W6BIB7_9HYPH</name>
<proteinExistence type="predicted"/>
<gene>
    <name evidence="1" type="ORF">GGQ65_006210</name>
</gene>
<organism evidence="1 2">
    <name type="scientific">Rhizobium fabae</name>
    <dbReference type="NCBI Taxonomy" id="573179"/>
    <lineage>
        <taxon>Bacteria</taxon>
        <taxon>Pseudomonadati</taxon>
        <taxon>Pseudomonadota</taxon>
        <taxon>Alphaproteobacteria</taxon>
        <taxon>Hyphomicrobiales</taxon>
        <taxon>Rhizobiaceae</taxon>
        <taxon>Rhizobium/Agrobacterium group</taxon>
        <taxon>Rhizobium</taxon>
    </lineage>
</organism>
<comment type="caution">
    <text evidence="1">The sequence shown here is derived from an EMBL/GenBank/DDBJ whole genome shotgun (WGS) entry which is preliminary data.</text>
</comment>
<accession>A0A7W6BIB7</accession>
<reference evidence="1 2" key="1">
    <citation type="submission" date="2020-08" db="EMBL/GenBank/DDBJ databases">
        <title>Genomic Encyclopedia of Type Strains, Phase IV (KMG-IV): sequencing the most valuable type-strain genomes for metagenomic binning, comparative biology and taxonomic classification.</title>
        <authorList>
            <person name="Goeker M."/>
        </authorList>
    </citation>
    <scope>NUCLEOTIDE SEQUENCE [LARGE SCALE GENOMIC DNA]</scope>
    <source>
        <strain evidence="1 2">DSM 19331</strain>
    </source>
</reference>
<sequence>MQLANRRFVFFASSMARRNGQTLCRLGFVLDAVYQRLGGSKSFSWTDIYYPAMQELCV</sequence>
<dbReference type="AlphaFoldDB" id="A0A7W6BIB7"/>
<evidence type="ECO:0000313" key="2">
    <source>
        <dbReference type="Proteomes" id="UP000545490"/>
    </source>
</evidence>
<protein>
    <submittedName>
        <fullName evidence="1">Uncharacterized protein</fullName>
    </submittedName>
</protein>